<dbReference type="SUPFAM" id="SSF47823">
    <property type="entry name" value="lambda integrase-like, N-terminal domain"/>
    <property type="match status" value="1"/>
</dbReference>
<feature type="region of interest" description="Disordered" evidence="1">
    <location>
        <begin position="1"/>
        <end position="26"/>
    </location>
</feature>
<keyword evidence="2" id="KW-0614">Plasmid</keyword>
<evidence type="ECO:0000313" key="2">
    <source>
        <dbReference type="EMBL" id="QHU24334.1"/>
    </source>
</evidence>
<dbReference type="EMBL" id="MN583270">
    <property type="protein sequence ID" value="QHU24334.1"/>
    <property type="molecule type" value="Genomic_DNA"/>
</dbReference>
<sequence>MTAGNNDENLPTRRHEEPTVLARTPGTLTTPEQLAEQHQRFLAAATTDNTRRTYRSAIRHFLAWGGVLPCDEAALIGVVSRKPRNFRQPINMACLALGR</sequence>
<organism evidence="2">
    <name type="scientific">Pseudomonas aeruginosa</name>
    <dbReference type="NCBI Taxonomy" id="287"/>
    <lineage>
        <taxon>Bacteria</taxon>
        <taxon>Pseudomonadati</taxon>
        <taxon>Pseudomonadota</taxon>
        <taxon>Gammaproteobacteria</taxon>
        <taxon>Pseudomonadales</taxon>
        <taxon>Pseudomonadaceae</taxon>
        <taxon>Pseudomonas</taxon>
    </lineage>
</organism>
<evidence type="ECO:0000256" key="1">
    <source>
        <dbReference type="SAM" id="MobiDB-lite"/>
    </source>
</evidence>
<accession>A0A6C0L682</accession>
<reference evidence="2" key="1">
    <citation type="submission" date="2019-10" db="EMBL/GenBank/DDBJ databases">
        <title>Extensively Drug-Resistant Pseudomonas aeruginosa ST664 clone carrying KPC-2-encoding megaplasmid in a burn clinic.</title>
        <authorList>
            <person name="Li Z."/>
            <person name="Cai Z."/>
            <person name="Cai Z."/>
            <person name="Zhang Y."/>
            <person name="Fu T."/>
            <person name="Jin Y."/>
            <person name="Cheng Z."/>
            <person name="Jin S."/>
            <person name="Wu W."/>
            <person name="Yang L."/>
            <person name="Bai F."/>
        </authorList>
    </citation>
    <scope>NUCLEOTIDE SEQUENCE</scope>
    <source>
        <strain evidence="2">NK546</strain>
        <plasmid evidence="2">pNK546b</plasmid>
    </source>
</reference>
<name>A0A6C0L682_PSEAI</name>
<geneLocation type="plasmid" evidence="2">
    <name>pNK546b</name>
</geneLocation>
<dbReference type="AlphaFoldDB" id="A0A6C0L682"/>
<proteinExistence type="predicted"/>
<protein>
    <submittedName>
        <fullName evidence="2">Integrase-like protein</fullName>
    </submittedName>
</protein>